<dbReference type="AlphaFoldDB" id="A0A833VEG4"/>
<evidence type="ECO:0000256" key="1">
    <source>
        <dbReference type="SAM" id="MobiDB-lite"/>
    </source>
</evidence>
<proteinExistence type="predicted"/>
<keyword evidence="3" id="KW-1185">Reference proteome</keyword>
<accession>A0A833VEG4</accession>
<dbReference type="EMBL" id="SWLB01000008">
    <property type="protein sequence ID" value="KAF3335846.1"/>
    <property type="molecule type" value="Genomic_DNA"/>
</dbReference>
<comment type="caution">
    <text evidence="2">The sequence shown here is derived from an EMBL/GenBank/DDBJ whole genome shotgun (WGS) entry which is preliminary data.</text>
</comment>
<evidence type="ECO:0000313" key="2">
    <source>
        <dbReference type="EMBL" id="KAF3335846.1"/>
    </source>
</evidence>
<evidence type="ECO:0000313" key="3">
    <source>
        <dbReference type="Proteomes" id="UP000623129"/>
    </source>
</evidence>
<reference evidence="2" key="1">
    <citation type="submission" date="2020-01" db="EMBL/GenBank/DDBJ databases">
        <title>Genome sequence of Kobresia littledalei, the first chromosome-level genome in the family Cyperaceae.</title>
        <authorList>
            <person name="Qu G."/>
        </authorList>
    </citation>
    <scope>NUCLEOTIDE SEQUENCE</scope>
    <source>
        <strain evidence="2">C.B.Clarke</strain>
        <tissue evidence="2">Leaf</tissue>
    </source>
</reference>
<feature type="region of interest" description="Disordered" evidence="1">
    <location>
        <begin position="1"/>
        <end position="22"/>
    </location>
</feature>
<protein>
    <submittedName>
        <fullName evidence="2">Uncharacterized protein</fullName>
    </submittedName>
</protein>
<organism evidence="2 3">
    <name type="scientific">Carex littledalei</name>
    <dbReference type="NCBI Taxonomy" id="544730"/>
    <lineage>
        <taxon>Eukaryota</taxon>
        <taxon>Viridiplantae</taxon>
        <taxon>Streptophyta</taxon>
        <taxon>Embryophyta</taxon>
        <taxon>Tracheophyta</taxon>
        <taxon>Spermatophyta</taxon>
        <taxon>Magnoliopsida</taxon>
        <taxon>Liliopsida</taxon>
        <taxon>Poales</taxon>
        <taxon>Cyperaceae</taxon>
        <taxon>Cyperoideae</taxon>
        <taxon>Cariceae</taxon>
        <taxon>Carex</taxon>
        <taxon>Carex subgen. Euthyceras</taxon>
    </lineage>
</organism>
<dbReference type="Proteomes" id="UP000623129">
    <property type="component" value="Unassembled WGS sequence"/>
</dbReference>
<sequence length="68" mass="7163">MAGDFAARGGHQRETRPRAAEGSLQIEFSAVPISPASRSREAILALSEAQVPNAEGSGWTMEIILGLV</sequence>
<gene>
    <name evidence="2" type="ORF">FCM35_KLT20353</name>
</gene>
<name>A0A833VEG4_9POAL</name>